<dbReference type="SFLD" id="SFLDG01123">
    <property type="entry name" value="methyltransferase_(Class_B)"/>
    <property type="match status" value="1"/>
</dbReference>
<evidence type="ECO:0000256" key="1">
    <source>
        <dbReference type="ARBA" id="ARBA00001966"/>
    </source>
</evidence>
<dbReference type="Pfam" id="PF02310">
    <property type="entry name" value="B12-binding"/>
    <property type="match status" value="1"/>
</dbReference>
<keyword evidence="4" id="KW-0949">S-adenosyl-L-methionine</keyword>
<evidence type="ECO:0000313" key="9">
    <source>
        <dbReference type="EMBL" id="MBP1918286.1"/>
    </source>
</evidence>
<dbReference type="InterPro" id="IPR013785">
    <property type="entry name" value="Aldolase_TIM"/>
</dbReference>
<name>A0ABS4G158_9CLOT</name>
<keyword evidence="10" id="KW-1185">Reference proteome</keyword>
<dbReference type="SFLD" id="SFLDG01082">
    <property type="entry name" value="B12-binding_domain_containing"/>
    <property type="match status" value="1"/>
</dbReference>
<dbReference type="InterPro" id="IPR007197">
    <property type="entry name" value="rSAM"/>
</dbReference>
<dbReference type="Gene3D" id="3.20.20.70">
    <property type="entry name" value="Aldolase class I"/>
    <property type="match status" value="1"/>
</dbReference>
<comment type="caution">
    <text evidence="9">The sequence shown here is derived from an EMBL/GenBank/DDBJ whole genome shotgun (WGS) entry which is preliminary data.</text>
</comment>
<keyword evidence="5" id="KW-0479">Metal-binding</keyword>
<evidence type="ECO:0000256" key="3">
    <source>
        <dbReference type="ARBA" id="ARBA00022679"/>
    </source>
</evidence>
<dbReference type="InterPro" id="IPR006158">
    <property type="entry name" value="Cobalamin-bd"/>
</dbReference>
<reference evidence="9 10" key="1">
    <citation type="submission" date="2021-03" db="EMBL/GenBank/DDBJ databases">
        <title>Genomic Encyclopedia of Type Strains, Phase IV (KMG-IV): sequencing the most valuable type-strain genomes for metagenomic binning, comparative biology and taxonomic classification.</title>
        <authorList>
            <person name="Goeker M."/>
        </authorList>
    </citation>
    <scope>NUCLEOTIDE SEQUENCE [LARGE SCALE GENOMIC DNA]</scope>
    <source>
        <strain evidence="9 10">DSM 6139</strain>
    </source>
</reference>
<dbReference type="RefSeq" id="WP_209458525.1">
    <property type="nucleotide sequence ID" value="NZ_JAGGKC010000004.1"/>
</dbReference>
<organism evidence="9 10">
    <name type="scientific">Youngiibacter multivorans</name>
    <dbReference type="NCBI Taxonomy" id="937251"/>
    <lineage>
        <taxon>Bacteria</taxon>
        <taxon>Bacillati</taxon>
        <taxon>Bacillota</taxon>
        <taxon>Clostridia</taxon>
        <taxon>Eubacteriales</taxon>
        <taxon>Clostridiaceae</taxon>
        <taxon>Youngiibacter</taxon>
    </lineage>
</organism>
<protein>
    <submittedName>
        <fullName evidence="9">Radical SAM superfamily enzyme YgiQ (UPF0313 family)</fullName>
    </submittedName>
</protein>
<keyword evidence="3" id="KW-0808">Transferase</keyword>
<dbReference type="Pfam" id="PF04055">
    <property type="entry name" value="Radical_SAM"/>
    <property type="match status" value="1"/>
</dbReference>
<evidence type="ECO:0000256" key="6">
    <source>
        <dbReference type="ARBA" id="ARBA00023004"/>
    </source>
</evidence>
<comment type="cofactor">
    <cofactor evidence="1">
        <name>[4Fe-4S] cluster</name>
        <dbReference type="ChEBI" id="CHEBI:49883"/>
    </cofactor>
</comment>
<dbReference type="InterPro" id="IPR058240">
    <property type="entry name" value="rSAM_sf"/>
</dbReference>
<feature type="domain" description="Radical SAM core" evidence="8">
    <location>
        <begin position="179"/>
        <end position="402"/>
    </location>
</feature>
<evidence type="ECO:0000256" key="2">
    <source>
        <dbReference type="ARBA" id="ARBA00022603"/>
    </source>
</evidence>
<dbReference type="SUPFAM" id="SSF102114">
    <property type="entry name" value="Radical SAM enzymes"/>
    <property type="match status" value="1"/>
</dbReference>
<evidence type="ECO:0000256" key="5">
    <source>
        <dbReference type="ARBA" id="ARBA00022723"/>
    </source>
</evidence>
<dbReference type="SMART" id="SM00729">
    <property type="entry name" value="Elp3"/>
    <property type="match status" value="1"/>
</dbReference>
<dbReference type="InterPro" id="IPR006638">
    <property type="entry name" value="Elp3/MiaA/NifB-like_rSAM"/>
</dbReference>
<keyword evidence="6" id="KW-0408">Iron</keyword>
<accession>A0ABS4G158</accession>
<evidence type="ECO:0000256" key="4">
    <source>
        <dbReference type="ARBA" id="ARBA00022691"/>
    </source>
</evidence>
<proteinExistence type="predicted"/>
<evidence type="ECO:0000256" key="7">
    <source>
        <dbReference type="ARBA" id="ARBA00023014"/>
    </source>
</evidence>
<dbReference type="EMBL" id="JAGGKC010000004">
    <property type="protein sequence ID" value="MBP1918286.1"/>
    <property type="molecule type" value="Genomic_DNA"/>
</dbReference>
<dbReference type="PANTHER" id="PTHR43409">
    <property type="entry name" value="ANAEROBIC MAGNESIUM-PROTOPORPHYRIN IX MONOMETHYL ESTER CYCLASE-RELATED"/>
    <property type="match status" value="1"/>
</dbReference>
<dbReference type="SFLD" id="SFLDS00029">
    <property type="entry name" value="Radical_SAM"/>
    <property type="match status" value="1"/>
</dbReference>
<dbReference type="Gene3D" id="3.40.50.280">
    <property type="entry name" value="Cobalamin-binding domain"/>
    <property type="match status" value="1"/>
</dbReference>
<dbReference type="PROSITE" id="PS51918">
    <property type="entry name" value="RADICAL_SAM"/>
    <property type="match status" value="1"/>
</dbReference>
<sequence>MRILLARPPRPKQAITVSDFMFSEPIGLEMIYGLLKSDHDVEIFDMMVEKGSLKDKVLEYRPEAVGITSLCIDVEVVIALCREVKSVKADIVTLAGGTQAYLAPLSFADDSVDYIFEYVNGENIKTFFKEIGRGAEIPSLQGVRASSDGYKSHGPKGRNGYFLPDRQSTKKYRNEYSYFGYRPAAIMEYGIGCEKACDFCLRWRIEGYKEELLDLEITRKDLMSIEEGTIMLMDNDFFASELKIRIFLDLIRELGLRKNFLVYASVKGILDFEPLVREFKELGLKAVLVGYETFSDEELDIYRKKSDVSDNLKAAKILKDIGIDVWASFMAHPDWSADDFRKFRKYIGLLKPQTSSINPLTPFPNLPMYGKYKDRLIHSAEEYDKWSFGQVTIRPSNMSLRRYYYELMVTNLYVNLVVNSKTEMLRRFGIGNIARIVSGSMKTLSRYIKLMASAK</sequence>
<dbReference type="InterPro" id="IPR051198">
    <property type="entry name" value="BchE-like"/>
</dbReference>
<dbReference type="PANTHER" id="PTHR43409:SF7">
    <property type="entry name" value="BLL1977 PROTEIN"/>
    <property type="match status" value="1"/>
</dbReference>
<evidence type="ECO:0000313" key="10">
    <source>
        <dbReference type="Proteomes" id="UP001519271"/>
    </source>
</evidence>
<evidence type="ECO:0000259" key="8">
    <source>
        <dbReference type="PROSITE" id="PS51918"/>
    </source>
</evidence>
<keyword evidence="2" id="KW-0489">Methyltransferase</keyword>
<gene>
    <name evidence="9" type="ORF">J2Z34_000758</name>
</gene>
<dbReference type="Proteomes" id="UP001519271">
    <property type="component" value="Unassembled WGS sequence"/>
</dbReference>
<keyword evidence="7" id="KW-0411">Iron-sulfur</keyword>
<dbReference type="InterPro" id="IPR034466">
    <property type="entry name" value="Methyltransferase_Class_B"/>
</dbReference>
<dbReference type="CDD" id="cd01335">
    <property type="entry name" value="Radical_SAM"/>
    <property type="match status" value="1"/>
</dbReference>